<sequence>MTGVLLFCISEEAKQLTRKMLTGPYPNRRENGFANCLFVNSYKVPDSEDNDKGKLRDTLDDNDDMITELFGADLIFIANERSAKDGILLAQYWPPENSANLVPVEYESFGSLPKELHEWYEYRFDTKLSEKVQLHLLYLDEEMMYPVYLGRKEKFTNESGIFDVARADRIFHQREPGEIDFKGTNWRGHGS</sequence>
<proteinExistence type="predicted"/>
<keyword evidence="2" id="KW-1185">Reference proteome</keyword>
<protein>
    <submittedName>
        <fullName evidence="1">Uncharacterized protein</fullName>
    </submittedName>
</protein>
<accession>A0A6A6UT16</accession>
<reference evidence="1" key="1">
    <citation type="journal article" date="2020" name="Stud. Mycol.">
        <title>101 Dothideomycetes genomes: a test case for predicting lifestyles and emergence of pathogens.</title>
        <authorList>
            <person name="Haridas S."/>
            <person name="Albert R."/>
            <person name="Binder M."/>
            <person name="Bloem J."/>
            <person name="Labutti K."/>
            <person name="Salamov A."/>
            <person name="Andreopoulos B."/>
            <person name="Baker S."/>
            <person name="Barry K."/>
            <person name="Bills G."/>
            <person name="Bluhm B."/>
            <person name="Cannon C."/>
            <person name="Castanera R."/>
            <person name="Culley D."/>
            <person name="Daum C."/>
            <person name="Ezra D."/>
            <person name="Gonzalez J."/>
            <person name="Henrissat B."/>
            <person name="Kuo A."/>
            <person name="Liang C."/>
            <person name="Lipzen A."/>
            <person name="Lutzoni F."/>
            <person name="Magnuson J."/>
            <person name="Mondo S."/>
            <person name="Nolan M."/>
            <person name="Ohm R."/>
            <person name="Pangilinan J."/>
            <person name="Park H.-J."/>
            <person name="Ramirez L."/>
            <person name="Alfaro M."/>
            <person name="Sun H."/>
            <person name="Tritt A."/>
            <person name="Yoshinaga Y."/>
            <person name="Zwiers L.-H."/>
            <person name="Turgeon B."/>
            <person name="Goodwin S."/>
            <person name="Spatafora J."/>
            <person name="Crous P."/>
            <person name="Grigoriev I."/>
        </authorList>
    </citation>
    <scope>NUCLEOTIDE SEQUENCE</scope>
    <source>
        <strain evidence="1">CBS 115976</strain>
    </source>
</reference>
<organism evidence="1 2">
    <name type="scientific">Microthyrium microscopicum</name>
    <dbReference type="NCBI Taxonomy" id="703497"/>
    <lineage>
        <taxon>Eukaryota</taxon>
        <taxon>Fungi</taxon>
        <taxon>Dikarya</taxon>
        <taxon>Ascomycota</taxon>
        <taxon>Pezizomycotina</taxon>
        <taxon>Dothideomycetes</taxon>
        <taxon>Dothideomycetes incertae sedis</taxon>
        <taxon>Microthyriales</taxon>
        <taxon>Microthyriaceae</taxon>
        <taxon>Microthyrium</taxon>
    </lineage>
</organism>
<dbReference type="OrthoDB" id="4456803at2759"/>
<gene>
    <name evidence="1" type="ORF">BT63DRAFT_450466</name>
</gene>
<dbReference type="EMBL" id="MU004230">
    <property type="protein sequence ID" value="KAF2675479.1"/>
    <property type="molecule type" value="Genomic_DNA"/>
</dbReference>
<evidence type="ECO:0000313" key="2">
    <source>
        <dbReference type="Proteomes" id="UP000799302"/>
    </source>
</evidence>
<name>A0A6A6UT16_9PEZI</name>
<dbReference type="Proteomes" id="UP000799302">
    <property type="component" value="Unassembled WGS sequence"/>
</dbReference>
<evidence type="ECO:0000313" key="1">
    <source>
        <dbReference type="EMBL" id="KAF2675479.1"/>
    </source>
</evidence>
<dbReference type="AlphaFoldDB" id="A0A6A6UT16"/>